<gene>
    <name evidence="1" type="ORF">H9717_12625</name>
</gene>
<sequence>MENRFRGRRSEQVAYFSAYKGHIHNPGMGIISMAVSDHMVMGYCAADREKADREKPFTLTRKMLQEVNRLPFIDNIYIRVGWNDVQKRAGKLDLCPAFETAVEEAERSGKSWGFRIMQCSPSNPSGHLMPEFLEGRIPMVPMPDDGSYGPRPKLRPVYTEEYLKYWDEMLHLLGERFDADRSLEYADISGFGFWGEGHHSGDADAGDPAGLNAVLERLIASHQSAFPRTPMVMNLHLSECWEAGQKALEQGGWTRRDCYYKWFQAHQAQDGLNRRGDAAMIFETIMPGLTMEDDEDPSFRHSSLGTADRLCDYGANYATVGFNPQDTLYAAHMLPMLFQPLNERLGYRLRPSIVWKIENGDGNWSLVLGMVNDGCANPPGELTFLAESNGRSAQVTENGGGFGGRMRLVELPLPEGHDDDIAVRLQMRMGQKQYAVRFAADTGEREAPFELHIHLNHKEWNG</sequence>
<evidence type="ECO:0000313" key="1">
    <source>
        <dbReference type="EMBL" id="HJA93933.1"/>
    </source>
</evidence>
<proteinExistence type="predicted"/>
<comment type="caution">
    <text evidence="1">The sequence shown here is derived from an EMBL/GenBank/DDBJ whole genome shotgun (WGS) entry which is preliminary data.</text>
</comment>
<dbReference type="Proteomes" id="UP000886858">
    <property type="component" value="Unassembled WGS sequence"/>
</dbReference>
<dbReference type="EMBL" id="DWYY01000134">
    <property type="protein sequence ID" value="HJA93933.1"/>
    <property type="molecule type" value="Genomic_DNA"/>
</dbReference>
<accession>A0A9D2I9C0</accession>
<name>A0A9D2I9C0_9FIRM</name>
<protein>
    <recommendedName>
        <fullName evidence="3">DUF4832 domain-containing protein</fullName>
    </recommendedName>
</protein>
<evidence type="ECO:0000313" key="2">
    <source>
        <dbReference type="Proteomes" id="UP000886858"/>
    </source>
</evidence>
<evidence type="ECO:0008006" key="3">
    <source>
        <dbReference type="Google" id="ProtNLM"/>
    </source>
</evidence>
<organism evidence="1 2">
    <name type="scientific">Candidatus Eisenbergiella merdipullorum</name>
    <dbReference type="NCBI Taxonomy" id="2838553"/>
    <lineage>
        <taxon>Bacteria</taxon>
        <taxon>Bacillati</taxon>
        <taxon>Bacillota</taxon>
        <taxon>Clostridia</taxon>
        <taxon>Lachnospirales</taxon>
        <taxon>Lachnospiraceae</taxon>
        <taxon>Eisenbergiella</taxon>
    </lineage>
</organism>
<reference evidence="1" key="1">
    <citation type="journal article" date="2021" name="PeerJ">
        <title>Extensive microbial diversity within the chicken gut microbiome revealed by metagenomics and culture.</title>
        <authorList>
            <person name="Gilroy R."/>
            <person name="Ravi A."/>
            <person name="Getino M."/>
            <person name="Pursley I."/>
            <person name="Horton D.L."/>
            <person name="Alikhan N.F."/>
            <person name="Baker D."/>
            <person name="Gharbi K."/>
            <person name="Hall N."/>
            <person name="Watson M."/>
            <person name="Adriaenssens E.M."/>
            <person name="Foster-Nyarko E."/>
            <person name="Jarju S."/>
            <person name="Secka A."/>
            <person name="Antonio M."/>
            <person name="Oren A."/>
            <person name="Chaudhuri R.R."/>
            <person name="La Ragione R."/>
            <person name="Hildebrand F."/>
            <person name="Pallen M.J."/>
        </authorList>
    </citation>
    <scope>NUCLEOTIDE SEQUENCE</scope>
    <source>
        <strain evidence="1">CHK179-7159</strain>
    </source>
</reference>
<dbReference type="AlphaFoldDB" id="A0A9D2I9C0"/>
<reference evidence="1" key="2">
    <citation type="submission" date="2021-04" db="EMBL/GenBank/DDBJ databases">
        <authorList>
            <person name="Gilroy R."/>
        </authorList>
    </citation>
    <scope>NUCLEOTIDE SEQUENCE</scope>
    <source>
        <strain evidence="1">CHK179-7159</strain>
    </source>
</reference>